<accession>A0A381NNJ7</accession>
<dbReference type="InterPro" id="IPR018905">
    <property type="entry name" value="A-galactase_NEW3"/>
</dbReference>
<dbReference type="AlphaFoldDB" id="A0A381NNJ7"/>
<dbReference type="InterPro" id="IPR013783">
    <property type="entry name" value="Ig-like_fold"/>
</dbReference>
<keyword evidence="1" id="KW-0472">Membrane</keyword>
<dbReference type="PANTHER" id="PTHR39198:SF1">
    <property type="entry name" value="ALPHA-GALACTOSIDASE NEW3 DOMAIN-CONTAINING PROTEIN"/>
    <property type="match status" value="1"/>
</dbReference>
<dbReference type="Pfam" id="PF10633">
    <property type="entry name" value="NPCBM_assoc"/>
    <property type="match status" value="1"/>
</dbReference>
<name>A0A381NNJ7_9ZZZZ</name>
<reference evidence="3" key="1">
    <citation type="submission" date="2018-05" db="EMBL/GenBank/DDBJ databases">
        <authorList>
            <person name="Lanie J.A."/>
            <person name="Ng W.-L."/>
            <person name="Kazmierczak K.M."/>
            <person name="Andrzejewski T.M."/>
            <person name="Davidsen T.M."/>
            <person name="Wayne K.J."/>
            <person name="Tettelin H."/>
            <person name="Glass J.I."/>
            <person name="Rusch D."/>
            <person name="Podicherti R."/>
            <person name="Tsui H.-C.T."/>
            <person name="Winkler M.E."/>
        </authorList>
    </citation>
    <scope>NUCLEOTIDE SEQUENCE</scope>
</reference>
<feature type="transmembrane region" description="Helical" evidence="1">
    <location>
        <begin position="954"/>
        <end position="973"/>
    </location>
</feature>
<dbReference type="PANTHER" id="PTHR39198">
    <property type="entry name" value="HYPOTHETICAL MEMBRANE PROTEIN, CONSERVED"/>
    <property type="match status" value="1"/>
</dbReference>
<sequence length="980" mass="106577">MAQGVYSVLVSLIALLLFSPIVGVNQNIVENHSELLASNYDDGSRDGDYDVSLEFAEGNEGISYVTRNEEIQKEFVVINEGTFNDTYDLSVSWDDQYDVGWYSEPDIAAVSVSSGTQEPISFTFRAPVQNVYSGDYLEFTVTVTSQNSTFTNASVEQRLEIETPMTYAVDVITREGSSLSGNRGETVSYLVEVTNVGDTAEEFSIEVGFLPKDWTATPSLSTIELDPSESDTFVLAVEIPNTAAENEFAVIQTSVHVQETGYDHIYGYLDTNTTVNDGRIYGVDMIADALTKQVIPGGQILYDLYVTNTGEAPDSFLLDLGNVSAGWSSNLSQFEIDLEDNETANIVLSVSCPPESVKDDWSWAYVSVRSSTREQFMDDLITHTSVRIPVRDVDLTVEFDTLSGNPGTTMVYSMTLTNSGTDPDDFLLNIERCEDCDAWGVALSTLFIEDLPEGSSYDFDFSVEIPVSARNTDWAEMRVVATSAANSSKSDFVDTTTNVNKIFNNQIIGGSMQILNPGDASQFEITLVNTGNSIQSYTFDSNQFPSGWDFENSFPYSTEDLDPYGGEETFTVSFVVPNDASPGYFNFTVALALDESGVTVDTVELSVKVEYYAEFDLQVMEIESFDDPGATHVFGVELSNNANAEDTIALFVDLLPDGWSYCIGSDCATSITVPKGQTKTFELKVTSSPTEAADTMNGAFMILVGVSGLNNKVTGYDTFTVYTNPVYNLDVETPSNQKDGESGETIPFQLTVTNNGNAVDYVSLPSAIAPAGWIATFSQSSFTLAPSQSKVVYLNVEIPANVYGGDNVIQVKVSSDQSGQTTDMEFVIYVPEIADIDVELKTTAGDVTAGTTGKFIVRLSNNGNTIESLSLSIEGKRSSWFSLPSDTIDLEPGGYQEIIIEVNPPITQAAGEMSGTLNVTLSSDTSKTTKIALPFTVLKSYAIPDEIPEEEDEGLFGLPGPGLISVLLVITLLSRLRRRI</sequence>
<keyword evidence="1" id="KW-0812">Transmembrane</keyword>
<proteinExistence type="predicted"/>
<gene>
    <name evidence="3" type="ORF">METZ01_LOCUS8783</name>
</gene>
<dbReference type="Gene3D" id="2.60.40.10">
    <property type="entry name" value="Immunoglobulins"/>
    <property type="match status" value="1"/>
</dbReference>
<evidence type="ECO:0000256" key="1">
    <source>
        <dbReference type="SAM" id="Phobius"/>
    </source>
</evidence>
<organism evidence="3">
    <name type="scientific">marine metagenome</name>
    <dbReference type="NCBI Taxonomy" id="408172"/>
    <lineage>
        <taxon>unclassified sequences</taxon>
        <taxon>metagenomes</taxon>
        <taxon>ecological metagenomes</taxon>
    </lineage>
</organism>
<keyword evidence="1" id="KW-1133">Transmembrane helix</keyword>
<feature type="domain" description="Alpha-galactosidase NEW3" evidence="2">
    <location>
        <begin position="742"/>
        <end position="814"/>
    </location>
</feature>
<evidence type="ECO:0000259" key="2">
    <source>
        <dbReference type="Pfam" id="PF10633"/>
    </source>
</evidence>
<evidence type="ECO:0000313" key="3">
    <source>
        <dbReference type="EMBL" id="SUZ55929.1"/>
    </source>
</evidence>
<dbReference type="EMBL" id="UINC01000469">
    <property type="protein sequence ID" value="SUZ55929.1"/>
    <property type="molecule type" value="Genomic_DNA"/>
</dbReference>
<protein>
    <recommendedName>
        <fullName evidence="2">Alpha-galactosidase NEW3 domain-containing protein</fullName>
    </recommendedName>
</protein>